<reference evidence="1 2" key="1">
    <citation type="journal article" date="2019" name="Appl. Microbiol. Biotechnol.">
        <title>Genome sequence of Isaria javanica and comparative genome analysis insights into family S53 peptidase evolution in fungal entomopathogens.</title>
        <authorList>
            <person name="Lin R."/>
            <person name="Zhang X."/>
            <person name="Xin B."/>
            <person name="Zou M."/>
            <person name="Gao Y."/>
            <person name="Qin F."/>
            <person name="Hu Q."/>
            <person name="Xie B."/>
            <person name="Cheng X."/>
        </authorList>
    </citation>
    <scope>NUCLEOTIDE SEQUENCE [LARGE SCALE GENOMIC DNA]</scope>
    <source>
        <strain evidence="1 2">IJ1G</strain>
    </source>
</reference>
<dbReference type="EMBL" id="SPUK01000025">
    <property type="protein sequence ID" value="TQV90600.1"/>
    <property type="molecule type" value="Genomic_DNA"/>
</dbReference>
<dbReference type="STRING" id="43265.A0A545UMC2"/>
<accession>A0A545UMC2</accession>
<protein>
    <submittedName>
        <fullName evidence="1">Uncharacterized protein</fullName>
    </submittedName>
</protein>
<comment type="caution">
    <text evidence="1">The sequence shown here is derived from an EMBL/GenBank/DDBJ whole genome shotgun (WGS) entry which is preliminary data.</text>
</comment>
<gene>
    <name evidence="1" type="ORF">IF1G_10752</name>
</gene>
<sequence>MKNQPMLTTYKDRTVTVKLKDNGIIQRHRTRPSSWTKQQVESAVRANATPKSVTVVAAHLPKSGDIQIVIKTTTETKQLTENHGWIKSLGENAELVVPLVDAAPALPEVYVDDMNNRRISMRDGTHARGFTGVRVWENMVYQALTVNRKLETLERELHGTSYNCSGGGTASARLRLQQTDTTWNVQRLEENCGKGGCRQSFYINGDLRNSRDPFVPIFARQFDSRCTLGMGTGWTACHSQIPYTPEDKGGLARMEWNPDKKEVVVSFTWLNGYGAKNVNETGRMVVEPTGRWDVAKCLQMPVISKEEV</sequence>
<evidence type="ECO:0000313" key="1">
    <source>
        <dbReference type="EMBL" id="TQV90600.1"/>
    </source>
</evidence>
<name>A0A545UMC2_9HYPO</name>
<dbReference type="AlphaFoldDB" id="A0A545UMC2"/>
<dbReference type="OrthoDB" id="4869779at2759"/>
<evidence type="ECO:0000313" key="2">
    <source>
        <dbReference type="Proteomes" id="UP000315783"/>
    </source>
</evidence>
<keyword evidence="2" id="KW-1185">Reference proteome</keyword>
<dbReference type="Proteomes" id="UP000315783">
    <property type="component" value="Unassembled WGS sequence"/>
</dbReference>
<proteinExistence type="predicted"/>
<organism evidence="1 2">
    <name type="scientific">Cordyceps javanica</name>
    <dbReference type="NCBI Taxonomy" id="43265"/>
    <lineage>
        <taxon>Eukaryota</taxon>
        <taxon>Fungi</taxon>
        <taxon>Dikarya</taxon>
        <taxon>Ascomycota</taxon>
        <taxon>Pezizomycotina</taxon>
        <taxon>Sordariomycetes</taxon>
        <taxon>Hypocreomycetidae</taxon>
        <taxon>Hypocreales</taxon>
        <taxon>Cordycipitaceae</taxon>
        <taxon>Cordyceps</taxon>
    </lineage>
</organism>